<name>A0ABR1WIN5_9PEZI</name>
<keyword evidence="2" id="KW-1185">Reference proteome</keyword>
<accession>A0ABR1WIN5</accession>
<dbReference type="EMBL" id="JAQQWM010000001">
    <property type="protein sequence ID" value="KAK8082867.1"/>
    <property type="molecule type" value="Genomic_DNA"/>
</dbReference>
<sequence>MAVSKGTSHNTAVILASPEFASWSEDQGFMSQLLRTLHQRQRQGHVLTTSGPDESHTDVLFGVVDGIADPYHLHGKPHQGLSILYGGTASLLPSLWDQGKVTGTGDPDKASAVEFTEHEAQITDGQDCRPHVTLPLANTLFQNGRRSTLFASRWSTPSDAGRQMELQRMEEKSHQKVCCWRGMKGLTTRIPLMPLAPPRKIVAGLGNIVRQIEIDGVVSPASKELEMLIPQIFEKRASRAGELDQAPSPIGVWAWVLPARVMERAHFVPEFRTYQTNQNAEEWRLDFDARDSYEGLLNNECRIHKILSGGGGWGAKQGLLSLDPETTYAAPEQDDIDMFIKAFEERNSASEPSSKGIVTPGLYIMFCAEPQHVINDDNDSFSSVDPAGSRLTLAVAPRNEDLPQGFEGAGAKNEKTEVDVVSGYFGAASSTGLYLNNDPLLSFTTKIDAPYSTVTWDWTPPNPYE</sequence>
<evidence type="ECO:0000313" key="2">
    <source>
        <dbReference type="Proteomes" id="UP001446871"/>
    </source>
</evidence>
<comment type="caution">
    <text evidence="1">The sequence shown here is derived from an EMBL/GenBank/DDBJ whole genome shotgun (WGS) entry which is preliminary data.</text>
</comment>
<reference evidence="1 2" key="1">
    <citation type="submission" date="2023-01" db="EMBL/GenBank/DDBJ databases">
        <title>Analysis of 21 Apiospora genomes using comparative genomics revels a genus with tremendous synthesis potential of carbohydrate active enzymes and secondary metabolites.</title>
        <authorList>
            <person name="Sorensen T."/>
        </authorList>
    </citation>
    <scope>NUCLEOTIDE SEQUENCE [LARGE SCALE GENOMIC DNA]</scope>
    <source>
        <strain evidence="1 2">CBS 83171</strain>
    </source>
</reference>
<evidence type="ECO:0000313" key="1">
    <source>
        <dbReference type="EMBL" id="KAK8082867.1"/>
    </source>
</evidence>
<dbReference type="Proteomes" id="UP001446871">
    <property type="component" value="Unassembled WGS sequence"/>
</dbReference>
<protein>
    <recommendedName>
        <fullName evidence="3">V-type c subunit family protein</fullName>
    </recommendedName>
</protein>
<gene>
    <name evidence="1" type="ORF">PG996_001648</name>
</gene>
<organism evidence="1 2">
    <name type="scientific">Apiospora saccharicola</name>
    <dbReference type="NCBI Taxonomy" id="335842"/>
    <lineage>
        <taxon>Eukaryota</taxon>
        <taxon>Fungi</taxon>
        <taxon>Dikarya</taxon>
        <taxon>Ascomycota</taxon>
        <taxon>Pezizomycotina</taxon>
        <taxon>Sordariomycetes</taxon>
        <taxon>Xylariomycetidae</taxon>
        <taxon>Amphisphaeriales</taxon>
        <taxon>Apiosporaceae</taxon>
        <taxon>Apiospora</taxon>
    </lineage>
</organism>
<evidence type="ECO:0008006" key="3">
    <source>
        <dbReference type="Google" id="ProtNLM"/>
    </source>
</evidence>
<proteinExistence type="predicted"/>